<keyword evidence="1" id="KW-0472">Membrane</keyword>
<dbReference type="EMBL" id="CP060052">
    <property type="protein sequence ID" value="QNE04539.1"/>
    <property type="molecule type" value="Genomic_DNA"/>
</dbReference>
<evidence type="ECO:0000313" key="3">
    <source>
        <dbReference type="Proteomes" id="UP000515297"/>
    </source>
</evidence>
<dbReference type="AlphaFoldDB" id="A0A7G6VS24"/>
<gene>
    <name evidence="2" type="ORF">H4O24_11255</name>
</gene>
<feature type="transmembrane region" description="Helical" evidence="1">
    <location>
        <begin position="6"/>
        <end position="27"/>
    </location>
</feature>
<organism evidence="2 3">
    <name type="scientific">Croceicoccus marinus</name>
    <dbReference type="NCBI Taxonomy" id="450378"/>
    <lineage>
        <taxon>Bacteria</taxon>
        <taxon>Pseudomonadati</taxon>
        <taxon>Pseudomonadota</taxon>
        <taxon>Alphaproteobacteria</taxon>
        <taxon>Sphingomonadales</taxon>
        <taxon>Erythrobacteraceae</taxon>
        <taxon>Croceicoccus</taxon>
    </lineage>
</organism>
<keyword evidence="1" id="KW-0812">Transmembrane</keyword>
<feature type="transmembrane region" description="Helical" evidence="1">
    <location>
        <begin position="34"/>
        <end position="50"/>
    </location>
</feature>
<evidence type="ECO:0000313" key="2">
    <source>
        <dbReference type="EMBL" id="QNE04539.1"/>
    </source>
</evidence>
<protein>
    <submittedName>
        <fullName evidence="2">Uncharacterized protein</fullName>
    </submittedName>
</protein>
<dbReference type="Proteomes" id="UP000515297">
    <property type="component" value="Chromosome"/>
</dbReference>
<evidence type="ECO:0000256" key="1">
    <source>
        <dbReference type="SAM" id="Phobius"/>
    </source>
</evidence>
<name>A0A7G6VS24_9SPHN</name>
<reference evidence="2 3" key="1">
    <citation type="submission" date="2020-08" db="EMBL/GenBank/DDBJ databases">
        <authorList>
            <person name="Liu G."/>
            <person name="Sun C."/>
        </authorList>
    </citation>
    <scope>NUCLEOTIDE SEQUENCE [LARGE SCALE GENOMIC DNA]</scope>
    <source>
        <strain evidence="2 3">OT19</strain>
    </source>
</reference>
<feature type="transmembrane region" description="Helical" evidence="1">
    <location>
        <begin position="56"/>
        <end position="76"/>
    </location>
</feature>
<sequence>MRIVCGLFAALYLCALGILAIGTFGLFGQEQDPLAGAFLLPIGMPWIAIADRTGMQGALVVILAPLVNLALLMATCRLLGRARRSLPAGDRP</sequence>
<dbReference type="RefSeq" id="WP_185883803.1">
    <property type="nucleotide sequence ID" value="NZ_CP060052.1"/>
</dbReference>
<keyword evidence="1" id="KW-1133">Transmembrane helix</keyword>
<accession>A0A7G6VS24</accession>
<proteinExistence type="predicted"/>